<accession>A0ACC3BZ03</accession>
<evidence type="ECO:0000313" key="1">
    <source>
        <dbReference type="EMBL" id="KAK1863147.1"/>
    </source>
</evidence>
<organism evidence="1 2">
    <name type="scientific">Pyropia yezoensis</name>
    <name type="common">Susabi-nori</name>
    <name type="synonym">Porphyra yezoensis</name>
    <dbReference type="NCBI Taxonomy" id="2788"/>
    <lineage>
        <taxon>Eukaryota</taxon>
        <taxon>Rhodophyta</taxon>
        <taxon>Bangiophyceae</taxon>
        <taxon>Bangiales</taxon>
        <taxon>Bangiaceae</taxon>
        <taxon>Pyropia</taxon>
    </lineage>
</organism>
<gene>
    <name evidence="1" type="ORF">I4F81_005709</name>
</gene>
<dbReference type="Proteomes" id="UP000798662">
    <property type="component" value="Chromosome 2"/>
</dbReference>
<reference evidence="1" key="1">
    <citation type="submission" date="2019-11" db="EMBL/GenBank/DDBJ databases">
        <title>Nori genome reveals adaptations in red seaweeds to the harsh intertidal environment.</title>
        <authorList>
            <person name="Wang D."/>
            <person name="Mao Y."/>
        </authorList>
    </citation>
    <scope>NUCLEOTIDE SEQUENCE</scope>
    <source>
        <tissue evidence="1">Gametophyte</tissue>
    </source>
</reference>
<comment type="caution">
    <text evidence="1">The sequence shown here is derived from an EMBL/GenBank/DDBJ whole genome shotgun (WGS) entry which is preliminary data.</text>
</comment>
<name>A0ACC3BZ03_PYRYE</name>
<protein>
    <submittedName>
        <fullName evidence="1">Uncharacterized protein</fullName>
    </submittedName>
</protein>
<proteinExistence type="predicted"/>
<evidence type="ECO:0000313" key="2">
    <source>
        <dbReference type="Proteomes" id="UP000798662"/>
    </source>
</evidence>
<keyword evidence="2" id="KW-1185">Reference proteome</keyword>
<dbReference type="EMBL" id="CM020619">
    <property type="protein sequence ID" value="KAK1863147.1"/>
    <property type="molecule type" value="Genomic_DNA"/>
</dbReference>
<sequence length="982" mass="104216">MRGARATARGQLPVLTELVPGWRDADWVRGAAVPLLSQPATSFFPPSLGSPSGATPTLPSQVDPPACAPLTLAPSSDAVGVADRERPISPGLPPSASPSATNARPDLTMHPLTTVRRHPSAGGPDPLTGTLTASNNATPSPASSPGGRSPPGSTASPATPPALRTSPSPWRSAGSPPPSTTASQPASSAPPSSHRAPDVQQVVPVSLGPGGLGLMQAIATLARQLVDGHSGPVKLTGFYAVLQASTVGQSDRPQSIIIDCCGAKRTVEEKDLIMSAWKKQNAGDVGPQPQQGTPAALKKPPPLPKTVDVPNKAKDGDPSSGSEASDKQSIPDLTLNSAEMLLSLPKVDKGVKSLSLKERNAMLSSCGLRSYKQLTYNVAKAIFKRAHSVIVGRGVRKNEFSWTLVTPPELLLNRWSMAGASITVDGGCFFPPDTRNASQRGIGIERRRIALCVAAHVSPFWGAIVRDYFEGNPVNKVALPKRFKGGDDAFANANGRGSRRRKLRKLSEAAKAKSADVKDDGGKIPDESDDEYKEDEPASNGELPLAAVRISELARAVALPFEDLMLLELCPLLPSSAVLSAVSLSAAEFQIVRQEEDALRVVLPRELLKRAFQLLESVDKSAAGVEVDGRSPAGTLGAAMTSAAVPSSSPAVSIVVGSHTRMTCSSASLVHMSSVLSLNEQLQRCTAFRTWIDFLRTSTAPFPWELDFLVGSRLSVARAADQVLVACAKKRMGDPAWRYFLASAGAGGDMAGSNLFGGCTVAFSDIVLGGQREYMTNGVLDAALAEMRLHPSLRIMPACVLLTGQSAAFTTCHKRRVDEEEAVRKIKEVYDVMPPGRYEHILMMLNLVEQHWISAEVLPEEGKINIFDSSDGGFNGEKDFAVGRVKLFAQEVGRLRRLNNHLAPAVGQFEVKFVNTPLQADGYNCGPFALGHLWCAANGLQMSDLSYVVGDHLRLGILFTLLECGKRYDEARLSAIASSVVS</sequence>